<accession>A0AAV2HRI9</accession>
<dbReference type="AlphaFoldDB" id="A0AAV2HRI9"/>
<comment type="caution">
    <text evidence="1">The sequence shown here is derived from an EMBL/GenBank/DDBJ whole genome shotgun (WGS) entry which is preliminary data.</text>
</comment>
<gene>
    <name evidence="1" type="ORF">GSLYS_00010648001</name>
</gene>
<name>A0AAV2HRI9_LYMST</name>
<reference evidence="1 2" key="1">
    <citation type="submission" date="2024-04" db="EMBL/GenBank/DDBJ databases">
        <authorList>
            <consortium name="Genoscope - CEA"/>
            <person name="William W."/>
        </authorList>
    </citation>
    <scope>NUCLEOTIDE SEQUENCE [LARGE SCALE GENOMIC DNA]</scope>
</reference>
<evidence type="ECO:0000313" key="2">
    <source>
        <dbReference type="Proteomes" id="UP001497497"/>
    </source>
</evidence>
<keyword evidence="2" id="KW-1185">Reference proteome</keyword>
<dbReference type="Proteomes" id="UP001497497">
    <property type="component" value="Unassembled WGS sequence"/>
</dbReference>
<sequence>MSWTQPSSQHTARGWVHNAENRKNFQRYFALVEAEKIDPDMEPYRSPPPLRPDFRKGHYGFVEGYEHRTVRWYTYRDASGSNKVVQTTVTNPSHPPVTHTEYFKECHGALGSYVSLKSTAV</sequence>
<evidence type="ECO:0000313" key="1">
    <source>
        <dbReference type="EMBL" id="CAL1536736.1"/>
    </source>
</evidence>
<protein>
    <submittedName>
        <fullName evidence="1">Uncharacterized protein</fullName>
    </submittedName>
</protein>
<dbReference type="EMBL" id="CAXITT010000237">
    <property type="protein sequence ID" value="CAL1536736.1"/>
    <property type="molecule type" value="Genomic_DNA"/>
</dbReference>
<proteinExistence type="predicted"/>
<organism evidence="1 2">
    <name type="scientific">Lymnaea stagnalis</name>
    <name type="common">Great pond snail</name>
    <name type="synonym">Helix stagnalis</name>
    <dbReference type="NCBI Taxonomy" id="6523"/>
    <lineage>
        <taxon>Eukaryota</taxon>
        <taxon>Metazoa</taxon>
        <taxon>Spiralia</taxon>
        <taxon>Lophotrochozoa</taxon>
        <taxon>Mollusca</taxon>
        <taxon>Gastropoda</taxon>
        <taxon>Heterobranchia</taxon>
        <taxon>Euthyneura</taxon>
        <taxon>Panpulmonata</taxon>
        <taxon>Hygrophila</taxon>
        <taxon>Lymnaeoidea</taxon>
        <taxon>Lymnaeidae</taxon>
        <taxon>Lymnaea</taxon>
    </lineage>
</organism>